<evidence type="ECO:0000313" key="3">
    <source>
        <dbReference type="Proteomes" id="UP000054538"/>
    </source>
</evidence>
<gene>
    <name evidence="2" type="ORF">PAXRUDRAFT_177188</name>
</gene>
<dbReference type="STRING" id="930991.A0A0D0D220"/>
<dbReference type="InParanoid" id="A0A0D0D220"/>
<evidence type="ECO:0000313" key="2">
    <source>
        <dbReference type="EMBL" id="KIK73904.1"/>
    </source>
</evidence>
<dbReference type="HOGENOM" id="CLU_2055295_0_0_1"/>
<keyword evidence="1" id="KW-0472">Membrane</keyword>
<feature type="transmembrane region" description="Helical" evidence="1">
    <location>
        <begin position="82"/>
        <end position="100"/>
    </location>
</feature>
<dbReference type="Proteomes" id="UP000054538">
    <property type="component" value="Unassembled WGS sequence"/>
</dbReference>
<reference evidence="3" key="2">
    <citation type="submission" date="2015-01" db="EMBL/GenBank/DDBJ databases">
        <title>Evolutionary Origins and Diversification of the Mycorrhizal Mutualists.</title>
        <authorList>
            <consortium name="DOE Joint Genome Institute"/>
            <consortium name="Mycorrhizal Genomics Consortium"/>
            <person name="Kohler A."/>
            <person name="Kuo A."/>
            <person name="Nagy L.G."/>
            <person name="Floudas D."/>
            <person name="Copeland A."/>
            <person name="Barry K.W."/>
            <person name="Cichocki N."/>
            <person name="Veneault-Fourrey C."/>
            <person name="LaButti K."/>
            <person name="Lindquist E.A."/>
            <person name="Lipzen A."/>
            <person name="Lundell T."/>
            <person name="Morin E."/>
            <person name="Murat C."/>
            <person name="Riley R."/>
            <person name="Ohm R."/>
            <person name="Sun H."/>
            <person name="Tunlid A."/>
            <person name="Henrissat B."/>
            <person name="Grigoriev I.V."/>
            <person name="Hibbett D.S."/>
            <person name="Martin F."/>
        </authorList>
    </citation>
    <scope>NUCLEOTIDE SEQUENCE [LARGE SCALE GENOMIC DNA]</scope>
    <source>
        <strain evidence="3">Ve08.2h10</strain>
    </source>
</reference>
<dbReference type="OrthoDB" id="3052721at2759"/>
<proteinExistence type="predicted"/>
<dbReference type="AlphaFoldDB" id="A0A0D0D220"/>
<protein>
    <submittedName>
        <fullName evidence="2">Uncharacterized protein</fullName>
    </submittedName>
</protein>
<keyword evidence="3" id="KW-1185">Reference proteome</keyword>
<accession>A0A0D0D220</accession>
<keyword evidence="1" id="KW-0812">Transmembrane</keyword>
<feature type="non-terminal residue" evidence="2">
    <location>
        <position position="1"/>
    </location>
</feature>
<keyword evidence="1" id="KW-1133">Transmembrane helix</keyword>
<reference evidence="2 3" key="1">
    <citation type="submission" date="2014-04" db="EMBL/GenBank/DDBJ databases">
        <authorList>
            <consortium name="DOE Joint Genome Institute"/>
            <person name="Kuo A."/>
            <person name="Kohler A."/>
            <person name="Jargeat P."/>
            <person name="Nagy L.G."/>
            <person name="Floudas D."/>
            <person name="Copeland A."/>
            <person name="Barry K.W."/>
            <person name="Cichocki N."/>
            <person name="Veneault-Fourrey C."/>
            <person name="LaButti K."/>
            <person name="Lindquist E.A."/>
            <person name="Lipzen A."/>
            <person name="Lundell T."/>
            <person name="Morin E."/>
            <person name="Murat C."/>
            <person name="Sun H."/>
            <person name="Tunlid A."/>
            <person name="Henrissat B."/>
            <person name="Grigoriev I.V."/>
            <person name="Hibbett D.S."/>
            <person name="Martin F."/>
            <person name="Nordberg H.P."/>
            <person name="Cantor M.N."/>
            <person name="Hua S.X."/>
        </authorList>
    </citation>
    <scope>NUCLEOTIDE SEQUENCE [LARGE SCALE GENOMIC DNA]</scope>
    <source>
        <strain evidence="2 3">Ve08.2h10</strain>
    </source>
</reference>
<dbReference type="EMBL" id="KN829323">
    <property type="protein sequence ID" value="KIK73904.1"/>
    <property type="molecule type" value="Genomic_DNA"/>
</dbReference>
<organism evidence="2 3">
    <name type="scientific">Paxillus rubicundulus Ve08.2h10</name>
    <dbReference type="NCBI Taxonomy" id="930991"/>
    <lineage>
        <taxon>Eukaryota</taxon>
        <taxon>Fungi</taxon>
        <taxon>Dikarya</taxon>
        <taxon>Basidiomycota</taxon>
        <taxon>Agaricomycotina</taxon>
        <taxon>Agaricomycetes</taxon>
        <taxon>Agaricomycetidae</taxon>
        <taxon>Boletales</taxon>
        <taxon>Paxilineae</taxon>
        <taxon>Paxillaceae</taxon>
        <taxon>Paxillus</taxon>
    </lineage>
</organism>
<sequence>YSAAVGHPYMYYVWGEGTEETSVLDLGPLHDHVKLHVQKIIDHPDLLLAKDTYAGTGTLDGSDWHVPGAITAVQQLARDGKLPHLCIALIAFFMGSLIVWNRFTPEFIPGSITVLLSDIE</sequence>
<evidence type="ECO:0000256" key="1">
    <source>
        <dbReference type="SAM" id="Phobius"/>
    </source>
</evidence>
<name>A0A0D0D220_9AGAM</name>